<feature type="compositionally biased region" description="Gly residues" evidence="1">
    <location>
        <begin position="86"/>
        <end position="96"/>
    </location>
</feature>
<name>A0A8A1MCT1_AJECA</name>
<reference evidence="2" key="1">
    <citation type="submission" date="2021-01" db="EMBL/GenBank/DDBJ databases">
        <title>Chromosome-level genome assembly of a human fungal pathogen reveals clustering of transcriptionally co-regulated genes.</title>
        <authorList>
            <person name="Voorhies M."/>
            <person name="Cohen S."/>
            <person name="Shea T.P."/>
            <person name="Petrus S."/>
            <person name="Munoz J.F."/>
            <person name="Poplawski S."/>
            <person name="Goldman W.E."/>
            <person name="Michael T."/>
            <person name="Cuomo C.A."/>
            <person name="Sil A."/>
            <person name="Beyhan S."/>
        </authorList>
    </citation>
    <scope>NUCLEOTIDE SEQUENCE</scope>
    <source>
        <strain evidence="2">WU24</strain>
    </source>
</reference>
<feature type="region of interest" description="Disordered" evidence="1">
    <location>
        <begin position="86"/>
        <end position="136"/>
    </location>
</feature>
<protein>
    <submittedName>
        <fullName evidence="2">Uncharacterized protein</fullName>
    </submittedName>
</protein>
<feature type="region of interest" description="Disordered" evidence="1">
    <location>
        <begin position="35"/>
        <end position="59"/>
    </location>
</feature>
<evidence type="ECO:0000313" key="2">
    <source>
        <dbReference type="EMBL" id="QSS62424.1"/>
    </source>
</evidence>
<dbReference type="VEuPathDB" id="FungiDB:I7I51_02161"/>
<sequence>MPLQPLRPIDPHLKDAQAQHLSAAVAAVAARAEARAEARGGPWPLERDAQLAQGRQAREEARAGLVPGCGGAGRVDRDVPGAVAGEGGWVAGLRGRGNGRENGRGKGKRTEEEEEEEELVEDGRRMRRKEGRYWRW</sequence>
<dbReference type="EMBL" id="CP069112">
    <property type="protein sequence ID" value="QSS62424.1"/>
    <property type="molecule type" value="Genomic_DNA"/>
</dbReference>
<evidence type="ECO:0000313" key="3">
    <source>
        <dbReference type="Proteomes" id="UP000663671"/>
    </source>
</evidence>
<evidence type="ECO:0000256" key="1">
    <source>
        <dbReference type="SAM" id="MobiDB-lite"/>
    </source>
</evidence>
<dbReference type="Proteomes" id="UP000663671">
    <property type="component" value="Chromosome 7"/>
</dbReference>
<gene>
    <name evidence="2" type="ORF">I7I51_02161</name>
</gene>
<organism evidence="2 3">
    <name type="scientific">Ajellomyces capsulatus</name>
    <name type="common">Darling's disease fungus</name>
    <name type="synonym">Histoplasma capsulatum</name>
    <dbReference type="NCBI Taxonomy" id="5037"/>
    <lineage>
        <taxon>Eukaryota</taxon>
        <taxon>Fungi</taxon>
        <taxon>Dikarya</taxon>
        <taxon>Ascomycota</taxon>
        <taxon>Pezizomycotina</taxon>
        <taxon>Eurotiomycetes</taxon>
        <taxon>Eurotiomycetidae</taxon>
        <taxon>Onygenales</taxon>
        <taxon>Ajellomycetaceae</taxon>
        <taxon>Histoplasma</taxon>
    </lineage>
</organism>
<accession>A0A8A1MCT1</accession>
<dbReference type="AlphaFoldDB" id="A0A8A1MCT1"/>
<feature type="compositionally biased region" description="Basic and acidic residues" evidence="1">
    <location>
        <begin position="98"/>
        <end position="111"/>
    </location>
</feature>
<proteinExistence type="predicted"/>